<dbReference type="RefSeq" id="WP_068366204.1">
    <property type="nucleotide sequence ID" value="NZ_CAMQER010000001.1"/>
</dbReference>
<keyword evidence="3" id="KW-1185">Reference proteome</keyword>
<feature type="chain" id="PRO_5007461742" description="DUF5626 domain-containing protein" evidence="1">
    <location>
        <begin position="24"/>
        <end position="215"/>
    </location>
</feature>
<dbReference type="AlphaFoldDB" id="A0A134ALJ6"/>
<accession>A0A134ALJ6</accession>
<proteinExistence type="predicted"/>
<feature type="signal peptide" evidence="1">
    <location>
        <begin position="1"/>
        <end position="23"/>
    </location>
</feature>
<dbReference type="EMBL" id="LSDG01000002">
    <property type="protein sequence ID" value="KXB68420.1"/>
    <property type="molecule type" value="Genomic_DNA"/>
</dbReference>
<evidence type="ECO:0008006" key="4">
    <source>
        <dbReference type="Google" id="ProtNLM"/>
    </source>
</evidence>
<protein>
    <recommendedName>
        <fullName evidence="4">DUF5626 domain-containing protein</fullName>
    </recommendedName>
</protein>
<dbReference type="OrthoDB" id="1809866at2"/>
<comment type="caution">
    <text evidence="2">The sequence shown here is derived from an EMBL/GenBank/DDBJ whole genome shotgun (WGS) entry which is preliminary data.</text>
</comment>
<sequence length="215" mass="23956">MKKRLFLIACLSSILLMSAPIFAYNENTEEYNQQKAVLIGETGNKVFLEPVTESEPQVVATTHNVSGEETMFFKEALYEITPSSFGNAGSMQDIKWDGSRGLKAWVKIYYSYTNGGYLLNAVEVNWRKEDPSLSLSNATISAICHGINYYNGKAEISQDRIWYVSPGHIKKYTNFKNPINGTAYGLVGGRSNIKITRGGSSWELNLPVIVYQSLG</sequence>
<organism evidence="2 3">
    <name type="scientific">Aedoeadaptatus coxii</name>
    <dbReference type="NCBI Taxonomy" id="755172"/>
    <lineage>
        <taxon>Bacteria</taxon>
        <taxon>Bacillati</taxon>
        <taxon>Bacillota</taxon>
        <taxon>Tissierellia</taxon>
        <taxon>Tissierellales</taxon>
        <taxon>Peptoniphilaceae</taxon>
        <taxon>Aedoeadaptatus</taxon>
    </lineage>
</organism>
<gene>
    <name evidence="2" type="ORF">HMPREF1863_00133</name>
</gene>
<dbReference type="Proteomes" id="UP000070442">
    <property type="component" value="Unassembled WGS sequence"/>
</dbReference>
<keyword evidence="1" id="KW-0732">Signal</keyword>
<evidence type="ECO:0000313" key="3">
    <source>
        <dbReference type="Proteomes" id="UP000070442"/>
    </source>
</evidence>
<name>A0A134ALJ6_9FIRM</name>
<dbReference type="PATRIC" id="fig|755172.3.peg.128"/>
<evidence type="ECO:0000313" key="2">
    <source>
        <dbReference type="EMBL" id="KXB68420.1"/>
    </source>
</evidence>
<reference evidence="3" key="1">
    <citation type="submission" date="2016-01" db="EMBL/GenBank/DDBJ databases">
        <authorList>
            <person name="Mitreva M."/>
            <person name="Pepin K.H."/>
            <person name="Mihindukulasuriya K.A."/>
            <person name="Fulton R."/>
            <person name="Fronick C."/>
            <person name="O'Laughlin M."/>
            <person name="Miner T."/>
            <person name="Herter B."/>
            <person name="Rosa B.A."/>
            <person name="Cordes M."/>
            <person name="Tomlinson C."/>
            <person name="Wollam A."/>
            <person name="Palsikar V.B."/>
            <person name="Mardis E.R."/>
            <person name="Wilson R.K."/>
        </authorList>
    </citation>
    <scope>NUCLEOTIDE SEQUENCE [LARGE SCALE GENOMIC DNA]</scope>
    <source>
        <strain evidence="3">DNF00729</strain>
    </source>
</reference>
<evidence type="ECO:0000256" key="1">
    <source>
        <dbReference type="SAM" id="SignalP"/>
    </source>
</evidence>